<keyword evidence="3" id="KW-0732">Signal</keyword>
<protein>
    <recommendedName>
        <fullName evidence="4">Cyclic nucleotide-binding domain-containing protein</fullName>
    </recommendedName>
</protein>
<dbReference type="GO" id="GO:0016020">
    <property type="term" value="C:membrane"/>
    <property type="evidence" value="ECO:0007669"/>
    <property type="project" value="UniProtKB-SubCell"/>
</dbReference>
<evidence type="ECO:0000256" key="1">
    <source>
        <dbReference type="ARBA" id="ARBA00023286"/>
    </source>
</evidence>
<organism evidence="5 6">
    <name type="scientific">Coptis chinensis</name>
    <dbReference type="NCBI Taxonomy" id="261450"/>
    <lineage>
        <taxon>Eukaryota</taxon>
        <taxon>Viridiplantae</taxon>
        <taxon>Streptophyta</taxon>
        <taxon>Embryophyta</taxon>
        <taxon>Tracheophyta</taxon>
        <taxon>Spermatophyta</taxon>
        <taxon>Magnoliopsida</taxon>
        <taxon>Ranunculales</taxon>
        <taxon>Ranunculaceae</taxon>
        <taxon>Coptidoideae</taxon>
        <taxon>Coptis</taxon>
    </lineage>
</organism>
<dbReference type="Gene3D" id="2.60.120.10">
    <property type="entry name" value="Jelly Rolls"/>
    <property type="match status" value="1"/>
</dbReference>
<keyword evidence="1" id="KW-0813">Transport</keyword>
<feature type="domain" description="Cyclic nucleotide-binding" evidence="4">
    <location>
        <begin position="85"/>
        <end position="156"/>
    </location>
</feature>
<dbReference type="PANTHER" id="PTHR45651">
    <property type="entry name" value="CYCLIC NUCLEOTIDE-GATED ION CHANNEL 15-RELATED-RELATED"/>
    <property type="match status" value="1"/>
</dbReference>
<comment type="caution">
    <text evidence="5">The sequence shown here is derived from an EMBL/GenBank/DDBJ whole genome shotgun (WGS) entry which is preliminary data.</text>
</comment>
<keyword evidence="1" id="KW-1071">Ligand-gated ion channel</keyword>
<sequence>MAWAGAAFNLFLYMLASHTISQSTFVRLEEMRVKREIRCEWMSHRLLPENLRERMRRCQCLKKLMSNYWMQCVIISSLHSINQESYLVREGDPVDEMLFIMRGKLLTVTTNGGRTGFLNSEYLKASNFCGEELLTWALDPHSSNLPISTRTVWAIT</sequence>
<evidence type="ECO:0000256" key="3">
    <source>
        <dbReference type="SAM" id="SignalP"/>
    </source>
</evidence>
<dbReference type="InterPro" id="IPR014710">
    <property type="entry name" value="RmlC-like_jellyroll"/>
</dbReference>
<keyword evidence="6" id="KW-1185">Reference proteome</keyword>
<feature type="signal peptide" evidence="3">
    <location>
        <begin position="1"/>
        <end position="21"/>
    </location>
</feature>
<evidence type="ECO:0000259" key="4">
    <source>
        <dbReference type="PROSITE" id="PS50042"/>
    </source>
</evidence>
<dbReference type="Proteomes" id="UP000631114">
    <property type="component" value="Unassembled WGS sequence"/>
</dbReference>
<feature type="chain" id="PRO_5032923236" description="Cyclic nucleotide-binding domain-containing protein" evidence="3">
    <location>
        <begin position="22"/>
        <end position="156"/>
    </location>
</feature>
<dbReference type="PROSITE" id="PS50042">
    <property type="entry name" value="CNMP_BINDING_3"/>
    <property type="match status" value="1"/>
</dbReference>
<accession>A0A835LJ73</accession>
<keyword evidence="1" id="KW-0406">Ion transport</keyword>
<keyword evidence="2" id="KW-0407">Ion channel</keyword>
<evidence type="ECO:0000313" key="6">
    <source>
        <dbReference type="Proteomes" id="UP000631114"/>
    </source>
</evidence>
<dbReference type="AlphaFoldDB" id="A0A835LJ73"/>
<evidence type="ECO:0000256" key="2">
    <source>
        <dbReference type="ARBA" id="ARBA00023303"/>
    </source>
</evidence>
<evidence type="ECO:0000313" key="5">
    <source>
        <dbReference type="EMBL" id="KAF9597593.1"/>
    </source>
</evidence>
<dbReference type="GO" id="GO:0034220">
    <property type="term" value="P:monoatomic ion transmembrane transport"/>
    <property type="evidence" value="ECO:0007669"/>
    <property type="project" value="UniProtKB-KW"/>
</dbReference>
<proteinExistence type="predicted"/>
<dbReference type="EMBL" id="JADFTS010000007">
    <property type="protein sequence ID" value="KAF9597593.1"/>
    <property type="molecule type" value="Genomic_DNA"/>
</dbReference>
<gene>
    <name evidence="5" type="ORF">IFM89_019961</name>
</gene>
<name>A0A835LJ73_9MAGN</name>
<dbReference type="PANTHER" id="PTHR45651:SF5">
    <property type="entry name" value="CYCLIC NUCLEOTIDE-GATED ION CHANNEL 1"/>
    <property type="match status" value="1"/>
</dbReference>
<dbReference type="OrthoDB" id="421226at2759"/>
<reference evidence="5 6" key="1">
    <citation type="submission" date="2020-10" db="EMBL/GenBank/DDBJ databases">
        <title>The Coptis chinensis genome and diversification of protoberbering-type alkaloids.</title>
        <authorList>
            <person name="Wang B."/>
            <person name="Shu S."/>
            <person name="Song C."/>
            <person name="Liu Y."/>
        </authorList>
    </citation>
    <scope>NUCLEOTIDE SEQUENCE [LARGE SCALE GENOMIC DNA]</scope>
    <source>
        <strain evidence="5">HL-2020</strain>
        <tissue evidence="5">Leaf</tissue>
    </source>
</reference>
<dbReference type="SUPFAM" id="SSF51206">
    <property type="entry name" value="cAMP-binding domain-like"/>
    <property type="match status" value="1"/>
</dbReference>
<dbReference type="InterPro" id="IPR000595">
    <property type="entry name" value="cNMP-bd_dom"/>
</dbReference>
<dbReference type="InterPro" id="IPR018490">
    <property type="entry name" value="cNMP-bd_dom_sf"/>
</dbReference>